<sequence>MDIDAITASTGFTFPLYRAICVKNKLCQCCHKAYDNTHISNRSCPNTEVSMKDKLDLFARLSRDQPATQVSNINVSAVDFDLNPSVQSWDHLGQHSIADLLMFGCDSEGNPLDTGKFPFSISSVEPSNPSFDGSPASSGDVTHCWRGSLIGSDSRLPWLKANKAWVGGPTGQLLFSSSLICSSVSPNLSSPPVLATTASGSPAI</sequence>
<evidence type="ECO:0000313" key="1">
    <source>
        <dbReference type="EMBL" id="KAA1114380.1"/>
    </source>
</evidence>
<name>A0A5B0QMJ5_PUCGR</name>
<proteinExistence type="predicted"/>
<evidence type="ECO:0000313" key="2">
    <source>
        <dbReference type="Proteomes" id="UP000324748"/>
    </source>
</evidence>
<dbReference type="Proteomes" id="UP000324748">
    <property type="component" value="Unassembled WGS sequence"/>
</dbReference>
<accession>A0A5B0QMJ5</accession>
<reference evidence="1 2" key="1">
    <citation type="submission" date="2019-05" db="EMBL/GenBank/DDBJ databases">
        <title>Emergence of the Ug99 lineage of the wheat stem rust pathogen through somatic hybridization.</title>
        <authorList>
            <person name="Li F."/>
            <person name="Upadhyaya N.M."/>
            <person name="Sperschneider J."/>
            <person name="Matny O."/>
            <person name="Nguyen-Phuc H."/>
            <person name="Mago R."/>
            <person name="Raley C."/>
            <person name="Miller M.E."/>
            <person name="Silverstein K.A.T."/>
            <person name="Henningsen E."/>
            <person name="Hirsch C.D."/>
            <person name="Visser B."/>
            <person name="Pretorius Z.A."/>
            <person name="Steffenson B.J."/>
            <person name="Schwessinger B."/>
            <person name="Dodds P.N."/>
            <person name="Figueroa M."/>
        </authorList>
    </citation>
    <scope>NUCLEOTIDE SEQUENCE [LARGE SCALE GENOMIC DNA]</scope>
    <source>
        <strain evidence="1">21-0</strain>
    </source>
</reference>
<organism evidence="1 2">
    <name type="scientific">Puccinia graminis f. sp. tritici</name>
    <dbReference type="NCBI Taxonomy" id="56615"/>
    <lineage>
        <taxon>Eukaryota</taxon>
        <taxon>Fungi</taxon>
        <taxon>Dikarya</taxon>
        <taxon>Basidiomycota</taxon>
        <taxon>Pucciniomycotina</taxon>
        <taxon>Pucciniomycetes</taxon>
        <taxon>Pucciniales</taxon>
        <taxon>Pucciniaceae</taxon>
        <taxon>Puccinia</taxon>
    </lineage>
</organism>
<gene>
    <name evidence="1" type="ORF">PGT21_006666</name>
</gene>
<dbReference type="EMBL" id="VSWC01000014">
    <property type="protein sequence ID" value="KAA1114380.1"/>
    <property type="molecule type" value="Genomic_DNA"/>
</dbReference>
<keyword evidence="2" id="KW-1185">Reference proteome</keyword>
<comment type="caution">
    <text evidence="1">The sequence shown here is derived from an EMBL/GenBank/DDBJ whole genome shotgun (WGS) entry which is preliminary data.</text>
</comment>
<dbReference type="AlphaFoldDB" id="A0A5B0QMJ5"/>
<protein>
    <submittedName>
        <fullName evidence="1">Uncharacterized protein</fullName>
    </submittedName>
</protein>